<dbReference type="Pfam" id="PF12796">
    <property type="entry name" value="Ank_2"/>
    <property type="match status" value="3"/>
</dbReference>
<dbReference type="PANTHER" id="PTHR24121:SF21">
    <property type="entry name" value="ANKYRIN REPEAT FAMILY PROTEIN"/>
    <property type="match status" value="1"/>
</dbReference>
<dbReference type="STRING" id="4572.M7Z1B0"/>
<proteinExistence type="predicted"/>
<dbReference type="eggNOG" id="KOG0504">
    <property type="taxonomic scope" value="Eukaryota"/>
</dbReference>
<organism evidence="1">
    <name type="scientific">Triticum urartu</name>
    <name type="common">Red wild einkorn</name>
    <name type="synonym">Crithodium urartu</name>
    <dbReference type="NCBI Taxonomy" id="4572"/>
    <lineage>
        <taxon>Eukaryota</taxon>
        <taxon>Viridiplantae</taxon>
        <taxon>Streptophyta</taxon>
        <taxon>Embryophyta</taxon>
        <taxon>Tracheophyta</taxon>
        <taxon>Spermatophyta</taxon>
        <taxon>Magnoliopsida</taxon>
        <taxon>Liliopsida</taxon>
        <taxon>Poales</taxon>
        <taxon>Poaceae</taxon>
        <taxon>BOP clade</taxon>
        <taxon>Pooideae</taxon>
        <taxon>Triticodae</taxon>
        <taxon>Triticeae</taxon>
        <taxon>Triticinae</taxon>
        <taxon>Triticum</taxon>
    </lineage>
</organism>
<dbReference type="PROSITE" id="PS50088">
    <property type="entry name" value="ANK_REPEAT"/>
    <property type="match status" value="4"/>
</dbReference>
<dbReference type="Pfam" id="PF00023">
    <property type="entry name" value="Ank"/>
    <property type="match status" value="1"/>
</dbReference>
<dbReference type="AlphaFoldDB" id="M7Z1B0"/>
<dbReference type="EMBL" id="KD196974">
    <property type="protein sequence ID" value="EMS53241.1"/>
    <property type="molecule type" value="Genomic_DNA"/>
</dbReference>
<gene>
    <name evidence="1" type="ORF">TRIUR3_15310</name>
</gene>
<dbReference type="SUPFAM" id="SSF48403">
    <property type="entry name" value="Ankyrin repeat"/>
    <property type="match status" value="2"/>
</dbReference>
<dbReference type="PANTHER" id="PTHR24121">
    <property type="entry name" value="NO MECHANORECEPTOR POTENTIAL C, ISOFORM D-RELATED"/>
    <property type="match status" value="1"/>
</dbReference>
<dbReference type="InterPro" id="IPR036770">
    <property type="entry name" value="Ankyrin_rpt-contain_sf"/>
</dbReference>
<dbReference type="OMA" id="ENYNVLH"/>
<dbReference type="PROSITE" id="PS50297">
    <property type="entry name" value="ANK_REP_REGION"/>
    <property type="match status" value="2"/>
</dbReference>
<accession>M7Z1B0</accession>
<dbReference type="InterPro" id="IPR002110">
    <property type="entry name" value="Ankyrin_rpt"/>
</dbReference>
<dbReference type="SMART" id="SM00248">
    <property type="entry name" value="ANK"/>
    <property type="match status" value="10"/>
</dbReference>
<name>M7Z1B0_TRIUA</name>
<sequence length="645" mass="71162">MAKGQETLALAAGVLPPLQVMRRDACDDGDRRLRHLALFIDPRTMLYVSASKKTRVLNTGADNLMDPVFREAADKGNIISLQELAVKPNIIYSTTKAEKNTGLHIAASKGHTLFVHHFLLHAGMNMELMEPTIMVNTEGNTPLHDALFKRHLDITIKLLEVNPRCAEALNTEITNQLSTGSVSTIGTCMIALLHQTALHDNIWALEILLNNIVGLVKLTDSSGNNALHYATLNNRVRMVSMLLNKNSALACKKNTEEHTPLHIVAKYGFTEAAKELLKQCPDAIKVVDLDGRNALHIAIVNNKLSILELLLKYKLPKEILNKQDNDGNTLLHHAARLHQGPSILWLLNDPRINSFVINKEGHTAWAYQIPIEPMAQALSNAIDKGDMLSLLLIFPLVYTIVFVVSRLLSSGTAGNANGNLVIFYLNGNVVSECECEIAVDEESGQEPLIMQGKEGNTLLHEAVIHGWHDLAVSLLDHGKEVTWTATEEFIREYHEYAGDVVSTHDVLLVIRNDDGDTPLHLAVKSGNSVLVNMLIGRTKVMNLELTPQYAKGPIIMANKLGNTPLHNAVLQRKSDIALKLLEANPGCAHMSNAARQSPFYIAVRDGLTYVVKKIADQKMAVEFMSTQANPLHESVLGDNIRKQVY</sequence>
<protein>
    <submittedName>
        <fullName evidence="1">Ankyrin-2</fullName>
    </submittedName>
</protein>
<reference evidence="1" key="1">
    <citation type="journal article" date="2013" name="Nature">
        <title>Draft genome of the wheat A-genome progenitor Triticum urartu.</title>
        <authorList>
            <person name="Ling H.Q."/>
            <person name="Zhao S."/>
            <person name="Liu D."/>
            <person name="Wang J."/>
            <person name="Sun H."/>
            <person name="Zhang C."/>
            <person name="Fan H."/>
            <person name="Li D."/>
            <person name="Dong L."/>
            <person name="Tao Y."/>
            <person name="Gao C."/>
            <person name="Wu H."/>
            <person name="Li Y."/>
            <person name="Cui Y."/>
            <person name="Guo X."/>
            <person name="Zheng S."/>
            <person name="Wang B."/>
            <person name="Yu K."/>
            <person name="Liang Q."/>
            <person name="Yang W."/>
            <person name="Lou X."/>
            <person name="Chen J."/>
            <person name="Feng M."/>
            <person name="Jian J."/>
            <person name="Zhang X."/>
            <person name="Luo G."/>
            <person name="Jiang Y."/>
            <person name="Liu J."/>
            <person name="Wang Z."/>
            <person name="Sha Y."/>
            <person name="Zhang B."/>
            <person name="Wu H."/>
            <person name="Tang D."/>
            <person name="Shen Q."/>
            <person name="Xue P."/>
            <person name="Zou S."/>
            <person name="Wang X."/>
            <person name="Liu X."/>
            <person name="Wang F."/>
            <person name="Yang Y."/>
            <person name="An X."/>
            <person name="Dong Z."/>
            <person name="Zhang K."/>
            <person name="Zhang X."/>
            <person name="Luo M.C."/>
            <person name="Dvorak J."/>
            <person name="Tong Y."/>
            <person name="Wang J."/>
            <person name="Yang H."/>
            <person name="Li Z."/>
            <person name="Wang D."/>
            <person name="Zhang A."/>
            <person name="Wang J."/>
        </authorList>
    </citation>
    <scope>NUCLEOTIDE SEQUENCE</scope>
</reference>
<dbReference type="Gene3D" id="1.25.40.20">
    <property type="entry name" value="Ankyrin repeat-containing domain"/>
    <property type="match status" value="4"/>
</dbReference>
<evidence type="ECO:0000313" key="1">
    <source>
        <dbReference type="EMBL" id="EMS53241.1"/>
    </source>
</evidence>